<dbReference type="PANTHER" id="PTHR11909">
    <property type="entry name" value="CASEIN KINASE-RELATED"/>
    <property type="match status" value="1"/>
</dbReference>
<dbReference type="InterPro" id="IPR050235">
    <property type="entry name" value="CK1_Ser-Thr_kinase"/>
</dbReference>
<dbReference type="SUPFAM" id="SSF56112">
    <property type="entry name" value="Protein kinase-like (PK-like)"/>
    <property type="match status" value="1"/>
</dbReference>
<organism evidence="1 2">
    <name type="scientific">Suillus fuscotomentosus</name>
    <dbReference type="NCBI Taxonomy" id="1912939"/>
    <lineage>
        <taxon>Eukaryota</taxon>
        <taxon>Fungi</taxon>
        <taxon>Dikarya</taxon>
        <taxon>Basidiomycota</taxon>
        <taxon>Agaricomycotina</taxon>
        <taxon>Agaricomycetes</taxon>
        <taxon>Agaricomycetidae</taxon>
        <taxon>Boletales</taxon>
        <taxon>Suillineae</taxon>
        <taxon>Suillaceae</taxon>
        <taxon>Suillus</taxon>
    </lineage>
</organism>
<proteinExistence type="predicted"/>
<name>A0AAD4E4K5_9AGAM</name>
<dbReference type="GO" id="GO:0016301">
    <property type="term" value="F:kinase activity"/>
    <property type="evidence" value="ECO:0007669"/>
    <property type="project" value="UniProtKB-KW"/>
</dbReference>
<accession>A0AAD4E4K5</accession>
<keyword evidence="1" id="KW-0808">Transferase</keyword>
<keyword evidence="2" id="KW-1185">Reference proteome</keyword>
<protein>
    <submittedName>
        <fullName evidence="1">Kinase-like domain-containing protein</fullName>
    </submittedName>
</protein>
<dbReference type="GeneID" id="64669636"/>
<comment type="caution">
    <text evidence="1">The sequence shown here is derived from an EMBL/GenBank/DDBJ whole genome shotgun (WGS) entry which is preliminary data.</text>
</comment>
<sequence length="157" mass="17734">MIINFGIMKEYWSSTTQAHMPFYQGRCLTGTPVFGSINNYLGVMPGRCDDLESLIYMLIYFIRGSLPWLTSDHEKLSSSSILAHKVDTNIEALCLRIPPEITTMLIYSRNLAFSEDPDCNYLRSLLHDVYATLPAPAMHSLDFSQSNDLVTHPACHV</sequence>
<dbReference type="InterPro" id="IPR011009">
    <property type="entry name" value="Kinase-like_dom_sf"/>
</dbReference>
<dbReference type="EMBL" id="JABBWK010000039">
    <property type="protein sequence ID" value="KAG1898399.1"/>
    <property type="molecule type" value="Genomic_DNA"/>
</dbReference>
<dbReference type="Gene3D" id="1.10.510.10">
    <property type="entry name" value="Transferase(Phosphotransferase) domain 1"/>
    <property type="match status" value="1"/>
</dbReference>
<evidence type="ECO:0000313" key="2">
    <source>
        <dbReference type="Proteomes" id="UP001195769"/>
    </source>
</evidence>
<keyword evidence="1" id="KW-0418">Kinase</keyword>
<dbReference type="AlphaFoldDB" id="A0AAD4E4K5"/>
<evidence type="ECO:0000313" key="1">
    <source>
        <dbReference type="EMBL" id="KAG1898399.1"/>
    </source>
</evidence>
<gene>
    <name evidence="1" type="ORF">F5891DRAFT_955569</name>
</gene>
<dbReference type="Proteomes" id="UP001195769">
    <property type="component" value="Unassembled WGS sequence"/>
</dbReference>
<dbReference type="RefSeq" id="XP_041223975.1">
    <property type="nucleotide sequence ID" value="XM_041375338.1"/>
</dbReference>
<reference evidence="1" key="1">
    <citation type="journal article" date="2020" name="New Phytol.">
        <title>Comparative genomics reveals dynamic genome evolution in host specialist ectomycorrhizal fungi.</title>
        <authorList>
            <person name="Lofgren L.A."/>
            <person name="Nguyen N.H."/>
            <person name="Vilgalys R."/>
            <person name="Ruytinx J."/>
            <person name="Liao H.L."/>
            <person name="Branco S."/>
            <person name="Kuo A."/>
            <person name="LaButti K."/>
            <person name="Lipzen A."/>
            <person name="Andreopoulos W."/>
            <person name="Pangilinan J."/>
            <person name="Riley R."/>
            <person name="Hundley H."/>
            <person name="Na H."/>
            <person name="Barry K."/>
            <person name="Grigoriev I.V."/>
            <person name="Stajich J.E."/>
            <person name="Kennedy P.G."/>
        </authorList>
    </citation>
    <scope>NUCLEOTIDE SEQUENCE</scope>
    <source>
        <strain evidence="1">FC203</strain>
    </source>
</reference>